<dbReference type="RefSeq" id="WP_105040219.1">
    <property type="nucleotide sequence ID" value="NZ_PPSL01000004.1"/>
</dbReference>
<reference evidence="6 7" key="1">
    <citation type="submission" date="2018-01" db="EMBL/GenBank/DDBJ databases">
        <title>A novel member of the phylum Bacteroidetes isolated from glacier ice.</title>
        <authorList>
            <person name="Liu Q."/>
            <person name="Xin Y.-H."/>
        </authorList>
    </citation>
    <scope>NUCLEOTIDE SEQUENCE [LARGE SCALE GENOMIC DNA]</scope>
    <source>
        <strain evidence="6 7">RB1R16</strain>
    </source>
</reference>
<comment type="subcellular location">
    <subcellularLocation>
        <location evidence="1">Membrane</location>
        <topology evidence="1">Multi-pass membrane protein</topology>
    </subcellularLocation>
</comment>
<evidence type="ECO:0000256" key="3">
    <source>
        <dbReference type="ARBA" id="ARBA00022989"/>
    </source>
</evidence>
<organism evidence="6 7">
    <name type="scientific">Flavipsychrobacter stenotrophus</name>
    <dbReference type="NCBI Taxonomy" id="2077091"/>
    <lineage>
        <taxon>Bacteria</taxon>
        <taxon>Pseudomonadati</taxon>
        <taxon>Bacteroidota</taxon>
        <taxon>Chitinophagia</taxon>
        <taxon>Chitinophagales</taxon>
        <taxon>Chitinophagaceae</taxon>
        <taxon>Flavipsychrobacter</taxon>
    </lineage>
</organism>
<feature type="transmembrane region" description="Helical" evidence="5">
    <location>
        <begin position="44"/>
        <end position="65"/>
    </location>
</feature>
<sequence>MKKVTITYWVATGLISMMMLMSSLMSFGAQEVKDGFQHLGFPGYFRVELGIAKFLGVMALLLPMVPGRIKEWAYFGFFVTFVSASLAHFISGDPVSKVVTPIVLIVVLLISYFSYQKKYNGTQIALQYLNVKTYMA</sequence>
<dbReference type="EMBL" id="PPSL01000004">
    <property type="protein sequence ID" value="PQJ10210.1"/>
    <property type="molecule type" value="Genomic_DNA"/>
</dbReference>
<protein>
    <submittedName>
        <fullName evidence="6">DoxX family protein</fullName>
    </submittedName>
</protein>
<evidence type="ECO:0000256" key="4">
    <source>
        <dbReference type="ARBA" id="ARBA00023136"/>
    </source>
</evidence>
<dbReference type="OrthoDB" id="7960583at2"/>
<evidence type="ECO:0000256" key="5">
    <source>
        <dbReference type="SAM" id="Phobius"/>
    </source>
</evidence>
<evidence type="ECO:0000256" key="2">
    <source>
        <dbReference type="ARBA" id="ARBA00022692"/>
    </source>
</evidence>
<dbReference type="Proteomes" id="UP000239872">
    <property type="component" value="Unassembled WGS sequence"/>
</dbReference>
<accession>A0A2S7STF7</accession>
<evidence type="ECO:0000256" key="1">
    <source>
        <dbReference type="ARBA" id="ARBA00004141"/>
    </source>
</evidence>
<keyword evidence="7" id="KW-1185">Reference proteome</keyword>
<keyword evidence="3 5" id="KW-1133">Transmembrane helix</keyword>
<evidence type="ECO:0000313" key="7">
    <source>
        <dbReference type="Proteomes" id="UP000239872"/>
    </source>
</evidence>
<dbReference type="InterPro" id="IPR016944">
    <property type="entry name" value="UCP030066"/>
</dbReference>
<comment type="caution">
    <text evidence="6">The sequence shown here is derived from an EMBL/GenBank/DDBJ whole genome shotgun (WGS) entry which is preliminary data.</text>
</comment>
<keyword evidence="4 5" id="KW-0472">Membrane</keyword>
<feature type="transmembrane region" description="Helical" evidence="5">
    <location>
        <begin position="98"/>
        <end position="115"/>
    </location>
</feature>
<proteinExistence type="predicted"/>
<dbReference type="GO" id="GO:0016020">
    <property type="term" value="C:membrane"/>
    <property type="evidence" value="ECO:0007669"/>
    <property type="project" value="UniProtKB-SubCell"/>
</dbReference>
<dbReference type="Pfam" id="PF13564">
    <property type="entry name" value="DoxX_2"/>
    <property type="match status" value="1"/>
</dbReference>
<keyword evidence="2 5" id="KW-0812">Transmembrane</keyword>
<evidence type="ECO:0000313" key="6">
    <source>
        <dbReference type="EMBL" id="PQJ10210.1"/>
    </source>
</evidence>
<dbReference type="AlphaFoldDB" id="A0A2S7STF7"/>
<name>A0A2S7STF7_9BACT</name>
<feature type="transmembrane region" description="Helical" evidence="5">
    <location>
        <begin position="72"/>
        <end position="92"/>
    </location>
</feature>
<dbReference type="PIRSF" id="PIRSF030066">
    <property type="entry name" value="UCP030066"/>
    <property type="match status" value="1"/>
</dbReference>
<dbReference type="InterPro" id="IPR032808">
    <property type="entry name" value="DoxX"/>
</dbReference>
<gene>
    <name evidence="6" type="ORF">CJD36_016085</name>
</gene>